<dbReference type="AlphaFoldDB" id="A0A366MNZ0"/>
<protein>
    <recommendedName>
        <fullName evidence="3">DUF5659 domain-containing protein</fullName>
    </recommendedName>
</protein>
<dbReference type="EMBL" id="PDKB01000028">
    <property type="protein sequence ID" value="RBQ27986.1"/>
    <property type="molecule type" value="Genomic_DNA"/>
</dbReference>
<evidence type="ECO:0000313" key="2">
    <source>
        <dbReference type="Proteomes" id="UP000252669"/>
    </source>
</evidence>
<sequence>MNNKTTHLINILTQLLDGKKLSSIDIRASNSNQYFCTIKNNGIELIEVIKPNLTNRGYHLERRLNLSDDNLKKAKQYLDKLKGIV</sequence>
<comment type="caution">
    <text evidence="1">The sequence shown here is derived from an EMBL/GenBank/DDBJ whole genome shotgun (WGS) entry which is preliminary data.</text>
</comment>
<gene>
    <name evidence="1" type="ORF">CRU91_11670</name>
</gene>
<accession>A0A366MNZ0</accession>
<dbReference type="OrthoDB" id="9902346at2"/>
<dbReference type="Proteomes" id="UP000252669">
    <property type="component" value="Unassembled WGS sequence"/>
</dbReference>
<dbReference type="RefSeq" id="WP_113895396.1">
    <property type="nucleotide sequence ID" value="NZ_JANJGA010000027.1"/>
</dbReference>
<evidence type="ECO:0008006" key="3">
    <source>
        <dbReference type="Google" id="ProtNLM"/>
    </source>
</evidence>
<reference evidence="1 2" key="1">
    <citation type="submission" date="2017-10" db="EMBL/GenBank/DDBJ databases">
        <title>Genomics of the genus Arcobacter.</title>
        <authorList>
            <person name="Perez-Cataluna A."/>
            <person name="Figueras M.J."/>
        </authorList>
    </citation>
    <scope>NUCLEOTIDE SEQUENCE [LARGE SCALE GENOMIC DNA]</scope>
    <source>
        <strain evidence="1 2">CECT 9230</strain>
    </source>
</reference>
<name>A0A366MNZ0_9BACT</name>
<keyword evidence="2" id="KW-1185">Reference proteome</keyword>
<proteinExistence type="predicted"/>
<organism evidence="1 2">
    <name type="scientific">Aliarcobacter vitoriensis</name>
    <dbReference type="NCBI Taxonomy" id="2011099"/>
    <lineage>
        <taxon>Bacteria</taxon>
        <taxon>Pseudomonadati</taxon>
        <taxon>Campylobacterota</taxon>
        <taxon>Epsilonproteobacteria</taxon>
        <taxon>Campylobacterales</taxon>
        <taxon>Arcobacteraceae</taxon>
        <taxon>Aliarcobacter</taxon>
    </lineage>
</organism>
<evidence type="ECO:0000313" key="1">
    <source>
        <dbReference type="EMBL" id="RBQ27986.1"/>
    </source>
</evidence>